<gene>
    <name evidence="2" type="ORF">F2P81_022805</name>
</gene>
<protein>
    <submittedName>
        <fullName evidence="2">Uncharacterized protein</fullName>
    </submittedName>
</protein>
<feature type="region of interest" description="Disordered" evidence="1">
    <location>
        <begin position="1"/>
        <end position="22"/>
    </location>
</feature>
<feature type="region of interest" description="Disordered" evidence="1">
    <location>
        <begin position="116"/>
        <end position="145"/>
    </location>
</feature>
<dbReference type="AlphaFoldDB" id="A0A6A4S5V3"/>
<dbReference type="EMBL" id="VEVO01000020">
    <property type="protein sequence ID" value="KAF0025924.1"/>
    <property type="molecule type" value="Genomic_DNA"/>
</dbReference>
<feature type="region of interest" description="Disordered" evidence="1">
    <location>
        <begin position="190"/>
        <end position="210"/>
    </location>
</feature>
<feature type="compositionally biased region" description="Basic and acidic residues" evidence="1">
    <location>
        <begin position="117"/>
        <end position="130"/>
    </location>
</feature>
<accession>A0A6A4S5V3</accession>
<feature type="compositionally biased region" description="Acidic residues" evidence="1">
    <location>
        <begin position="1"/>
        <end position="13"/>
    </location>
</feature>
<feature type="region of interest" description="Disordered" evidence="1">
    <location>
        <begin position="326"/>
        <end position="348"/>
    </location>
</feature>
<name>A0A6A4S5V3_SCOMX</name>
<dbReference type="Proteomes" id="UP000438429">
    <property type="component" value="Unassembled WGS sequence"/>
</dbReference>
<evidence type="ECO:0000256" key="1">
    <source>
        <dbReference type="SAM" id="MobiDB-lite"/>
    </source>
</evidence>
<evidence type="ECO:0000313" key="3">
    <source>
        <dbReference type="Proteomes" id="UP000438429"/>
    </source>
</evidence>
<comment type="caution">
    <text evidence="2">The sequence shown here is derived from an EMBL/GenBank/DDBJ whole genome shotgun (WGS) entry which is preliminary data.</text>
</comment>
<reference evidence="2 3" key="1">
    <citation type="submission" date="2019-06" db="EMBL/GenBank/DDBJ databases">
        <title>Draft genomes of female and male turbot (Scophthalmus maximus).</title>
        <authorList>
            <person name="Xu H."/>
            <person name="Xu X.-W."/>
            <person name="Shao C."/>
            <person name="Chen S."/>
        </authorList>
    </citation>
    <scope>NUCLEOTIDE SEQUENCE [LARGE SCALE GENOMIC DNA]</scope>
    <source>
        <strain evidence="2">Ysfricsl-2016a</strain>
        <tissue evidence="2">Blood</tissue>
    </source>
</reference>
<proteinExistence type="predicted"/>
<feature type="compositionally biased region" description="Low complexity" evidence="1">
    <location>
        <begin position="190"/>
        <end position="200"/>
    </location>
</feature>
<sequence>MSDVEEEDEEERMSEERKKRRGCWTSVLEKDGGEGPKYTTHIFNHGKHLASSSNSQSGALFVVMSAANGYWSGVYGGLRGHPGTFRDGKRRSGTGFDIVRYRLILSERVKRRRRARLHAETTEQKNEKIKPASAVKVSDEEETSRPYDIVEHPADILTRAVSLSGRRSRLRAPSDTPTIFTQTSCFNVASVPRRQSSSSESADRRRDSSQSRPQRYVLLFCHFTDGFIGLTSLITPHNVTRLDSKVGRRSSSLFLNSPSPTEACPRVTVLPISSLQFDSSSHDSSDVIVPRDTAASLRSNRHFCRSQNIRSISMSVALLSDVMRSVDGGTSSEPTETSARRRVQNEII</sequence>
<organism evidence="2 3">
    <name type="scientific">Scophthalmus maximus</name>
    <name type="common">Turbot</name>
    <name type="synonym">Psetta maxima</name>
    <dbReference type="NCBI Taxonomy" id="52904"/>
    <lineage>
        <taxon>Eukaryota</taxon>
        <taxon>Metazoa</taxon>
        <taxon>Chordata</taxon>
        <taxon>Craniata</taxon>
        <taxon>Vertebrata</taxon>
        <taxon>Euteleostomi</taxon>
        <taxon>Actinopterygii</taxon>
        <taxon>Neopterygii</taxon>
        <taxon>Teleostei</taxon>
        <taxon>Neoteleostei</taxon>
        <taxon>Acanthomorphata</taxon>
        <taxon>Carangaria</taxon>
        <taxon>Pleuronectiformes</taxon>
        <taxon>Pleuronectoidei</taxon>
        <taxon>Scophthalmidae</taxon>
        <taxon>Scophthalmus</taxon>
    </lineage>
</organism>
<feature type="compositionally biased region" description="Polar residues" evidence="1">
    <location>
        <begin position="328"/>
        <end position="337"/>
    </location>
</feature>
<evidence type="ECO:0000313" key="2">
    <source>
        <dbReference type="EMBL" id="KAF0025924.1"/>
    </source>
</evidence>